<gene>
    <name evidence="3" type="ORF">NJR55_04430</name>
</gene>
<evidence type="ECO:0000313" key="3">
    <source>
        <dbReference type="EMBL" id="MCP1338831.1"/>
    </source>
</evidence>
<accession>A0A9X2FTJ1</accession>
<dbReference type="Proteomes" id="UP001139474">
    <property type="component" value="Unassembled WGS sequence"/>
</dbReference>
<proteinExistence type="predicted"/>
<dbReference type="AlphaFoldDB" id="A0A9X2FTJ1"/>
<comment type="caution">
    <text evidence="3">The sequence shown here is derived from an EMBL/GenBank/DDBJ whole genome shotgun (WGS) entry which is preliminary data.</text>
</comment>
<keyword evidence="2" id="KW-0732">Signal</keyword>
<dbReference type="EMBL" id="JAMZDE010000005">
    <property type="protein sequence ID" value="MCP1338831.1"/>
    <property type="molecule type" value="Genomic_DNA"/>
</dbReference>
<organism evidence="3 4">
    <name type="scientific">Idiomarina rhizosphaerae</name>
    <dbReference type="NCBI Taxonomy" id="2961572"/>
    <lineage>
        <taxon>Bacteria</taxon>
        <taxon>Pseudomonadati</taxon>
        <taxon>Pseudomonadota</taxon>
        <taxon>Gammaproteobacteria</taxon>
        <taxon>Alteromonadales</taxon>
        <taxon>Idiomarinaceae</taxon>
        <taxon>Idiomarina</taxon>
    </lineage>
</organism>
<name>A0A9X2FTJ1_9GAMM</name>
<dbReference type="PIRSF" id="PIRSF032038">
    <property type="entry name" value="UCP023238"/>
    <property type="match status" value="1"/>
</dbReference>
<feature type="compositionally biased region" description="Basic and acidic residues" evidence="1">
    <location>
        <begin position="52"/>
        <end position="75"/>
    </location>
</feature>
<evidence type="ECO:0000256" key="1">
    <source>
        <dbReference type="SAM" id="MobiDB-lite"/>
    </source>
</evidence>
<protein>
    <submittedName>
        <fullName evidence="3">Type VI secretion protein</fullName>
    </submittedName>
</protein>
<feature type="chain" id="PRO_5040739734" evidence="2">
    <location>
        <begin position="20"/>
        <end position="167"/>
    </location>
</feature>
<evidence type="ECO:0000313" key="4">
    <source>
        <dbReference type="Proteomes" id="UP001139474"/>
    </source>
</evidence>
<dbReference type="RefSeq" id="WP_253618192.1">
    <property type="nucleotide sequence ID" value="NZ_JAMZDE010000005.1"/>
</dbReference>
<dbReference type="InterPro" id="IPR016987">
    <property type="entry name" value="UCP023238"/>
</dbReference>
<feature type="signal peptide" evidence="2">
    <location>
        <begin position="1"/>
        <end position="19"/>
    </location>
</feature>
<reference evidence="3" key="1">
    <citation type="submission" date="2022-06" db="EMBL/GenBank/DDBJ databases">
        <title>Idiomarina rhizosphaerae M1R2S28.</title>
        <authorList>
            <person name="Sun J.-Q."/>
            <person name="Li L.-F."/>
        </authorList>
    </citation>
    <scope>NUCLEOTIDE SEQUENCE</scope>
    <source>
        <strain evidence="3">M1R2S28</strain>
    </source>
</reference>
<feature type="region of interest" description="Disordered" evidence="1">
    <location>
        <begin position="49"/>
        <end position="94"/>
    </location>
</feature>
<keyword evidence="4" id="KW-1185">Reference proteome</keyword>
<feature type="compositionally biased region" description="Basic and acidic residues" evidence="1">
    <location>
        <begin position="83"/>
        <end position="94"/>
    </location>
</feature>
<sequence>MYKTLLGATLLLAAGSVNAQQEALQQCAGIEDSLERLVCYDNIAKQSQGESKQAEGKARGKAQAEKQKSKAERRGNSSLERAFGMEHKDKEEGQLDRIEVEVAAKEQGPYDKWRIELSNGQIWKQTDSGGYFPWDEDDTYYIERGALNSFFFGREGSNRRMRVQRVK</sequence>
<evidence type="ECO:0000256" key="2">
    <source>
        <dbReference type="SAM" id="SignalP"/>
    </source>
</evidence>